<name>A0A256FF14_9HYPH</name>
<dbReference type="Pfam" id="PF07364">
    <property type="entry name" value="DUF1485"/>
    <property type="match status" value="1"/>
</dbReference>
<dbReference type="GO" id="GO:0006508">
    <property type="term" value="P:proteolysis"/>
    <property type="evidence" value="ECO:0007669"/>
    <property type="project" value="UniProtKB-KW"/>
</dbReference>
<dbReference type="OrthoDB" id="9782658at2"/>
<evidence type="ECO:0000313" key="4">
    <source>
        <dbReference type="EMBL" id="OYR13449.1"/>
    </source>
</evidence>
<dbReference type="PIRSF" id="PIRSF012702">
    <property type="entry name" value="UCP012702"/>
    <property type="match status" value="1"/>
</dbReference>
<feature type="domain" description="Microcystin LR degradation protein MlrC C-terminal" evidence="2">
    <location>
        <begin position="299"/>
        <end position="479"/>
    </location>
</feature>
<comment type="similarity">
    <text evidence="1">Belongs to the peptidase M81 family.</text>
</comment>
<dbReference type="InterPro" id="IPR015995">
    <property type="entry name" value="MlrC_N"/>
</dbReference>
<evidence type="ECO:0000259" key="2">
    <source>
        <dbReference type="Pfam" id="PF07171"/>
    </source>
</evidence>
<proteinExistence type="inferred from homology"/>
<keyword evidence="5" id="KW-1185">Reference proteome</keyword>
<evidence type="ECO:0000256" key="1">
    <source>
        <dbReference type="PIRNR" id="PIRNR012702"/>
    </source>
</evidence>
<dbReference type="InterPro" id="IPR009197">
    <property type="entry name" value="MlrC"/>
</dbReference>
<dbReference type="EMBL" id="NNRJ01000052">
    <property type="protein sequence ID" value="OYR13449.1"/>
    <property type="molecule type" value="Genomic_DNA"/>
</dbReference>
<keyword evidence="1" id="KW-0645">Protease</keyword>
<reference evidence="4 5" key="1">
    <citation type="submission" date="2017-07" db="EMBL/GenBank/DDBJ databases">
        <title>Phylogenetic study on the rhizospheric bacterium Ochrobactrum sp. A44.</title>
        <authorList>
            <person name="Krzyzanowska D.M."/>
            <person name="Ossowicki A."/>
            <person name="Rajewska M."/>
            <person name="Maciag T."/>
            <person name="Kaczynski Z."/>
            <person name="Czerwicka M."/>
            <person name="Jafra S."/>
        </authorList>
    </citation>
    <scope>NUCLEOTIDE SEQUENCE [LARGE SCALE GENOMIC DNA]</scope>
    <source>
        <strain evidence="4 5">DSM 7216</strain>
    </source>
</reference>
<dbReference type="GO" id="GO:0046872">
    <property type="term" value="F:metal ion binding"/>
    <property type="evidence" value="ECO:0007669"/>
    <property type="project" value="UniProtKB-KW"/>
</dbReference>
<gene>
    <name evidence="4" type="ORF">CEV31_3379</name>
</gene>
<sequence length="494" mass="53418">MRILIARLNHETNSFSPVVTDLNSFNPHFAADAAQFAHGSNTALGAFYDYAIRKNAEIIVPLAATANPSGPVEDEAFEHLCGAITEGVAKGCDLILLDLHGAMVTRSYDDGEGELLRRVRALAPITPIGVALDLHGNITQTILDNCDCIVGFKTYPHIDMFATGEHVTRVIDKMLDDGLKPQQALSHPPMLAATLRMNTNEDCAMTDVINLAKEAEKREGIHAVTVFGGFPIADLKETGLSIVVVADNSDQAQAVAAEIAGVAWQRRDEFLYTETPLETSVSEAERERHKHSSGYILMLDHGDNCMSGGTCENMDVLQASVEAGLTNIVAGPFSDPDVVDQLFKAGVGAQTTIKLGNKISADDFILPNPPLELTGTVTALSDGDYVVSGPIYTGQLCHMGRSVAFKTNEATILISELPHEPWDLGVFNCANIDALQADYLILKSRMYCRPVFEPHALAVVECASGGVTSSNYQLFSFKKLARPIYPLDDEAVWQ</sequence>
<accession>A0A256FF14</accession>
<feature type="domain" description="Microcystin LR degradation protein MlrC N-terminal" evidence="3">
    <location>
        <begin position="2"/>
        <end position="284"/>
    </location>
</feature>
<dbReference type="Proteomes" id="UP000215590">
    <property type="component" value="Unassembled WGS sequence"/>
</dbReference>
<dbReference type="RefSeq" id="WP_094508765.1">
    <property type="nucleotide sequence ID" value="NZ_JBHEEK010000007.1"/>
</dbReference>
<keyword evidence="1" id="KW-0482">Metalloprotease</keyword>
<evidence type="ECO:0000313" key="5">
    <source>
        <dbReference type="Proteomes" id="UP000215590"/>
    </source>
</evidence>
<comment type="cofactor">
    <cofactor evidence="1">
        <name>Zn(2+)</name>
        <dbReference type="ChEBI" id="CHEBI:29105"/>
    </cofactor>
    <text evidence="1">Binds 1 zinc ion per subunit.</text>
</comment>
<comment type="caution">
    <text evidence="4">The sequence shown here is derived from an EMBL/GenBank/DDBJ whole genome shotgun (WGS) entry which is preliminary data.</text>
</comment>
<dbReference type="AlphaFoldDB" id="A0A256FF14"/>
<dbReference type="Pfam" id="PF07171">
    <property type="entry name" value="MlrC_C"/>
    <property type="match status" value="1"/>
</dbReference>
<dbReference type="InterPro" id="IPR010799">
    <property type="entry name" value="MlrC_C"/>
</dbReference>
<keyword evidence="1" id="KW-0378">Hydrolase</keyword>
<evidence type="ECO:0000259" key="3">
    <source>
        <dbReference type="Pfam" id="PF07364"/>
    </source>
</evidence>
<organism evidence="4 5">
    <name type="scientific">Brucella thiophenivorans</name>
    <dbReference type="NCBI Taxonomy" id="571255"/>
    <lineage>
        <taxon>Bacteria</taxon>
        <taxon>Pseudomonadati</taxon>
        <taxon>Pseudomonadota</taxon>
        <taxon>Alphaproteobacteria</taxon>
        <taxon>Hyphomicrobiales</taxon>
        <taxon>Brucellaceae</taxon>
        <taxon>Brucella/Ochrobactrum group</taxon>
        <taxon>Brucella</taxon>
    </lineage>
</organism>
<keyword evidence="1" id="KW-0479">Metal-binding</keyword>
<dbReference type="GO" id="GO:0008237">
    <property type="term" value="F:metallopeptidase activity"/>
    <property type="evidence" value="ECO:0007669"/>
    <property type="project" value="UniProtKB-KW"/>
</dbReference>
<comment type="function">
    <text evidence="1">Involved in peptidolytic degradation of cyclic heptapeptide hepatotoxin microcystin (MC).</text>
</comment>
<protein>
    <recommendedName>
        <fullName evidence="1">Microcystinase C</fullName>
        <shortName evidence="1">MlrC</shortName>
    </recommendedName>
</protein>